<evidence type="ECO:0000256" key="1">
    <source>
        <dbReference type="SAM" id="MobiDB-lite"/>
    </source>
</evidence>
<dbReference type="GeneID" id="85312632"/>
<dbReference type="RefSeq" id="XP_060288592.1">
    <property type="nucleotide sequence ID" value="XM_060429445.1"/>
</dbReference>
<organism evidence="2 3">
    <name type="scientific">Phialemonium atrogriseum</name>
    <dbReference type="NCBI Taxonomy" id="1093897"/>
    <lineage>
        <taxon>Eukaryota</taxon>
        <taxon>Fungi</taxon>
        <taxon>Dikarya</taxon>
        <taxon>Ascomycota</taxon>
        <taxon>Pezizomycotina</taxon>
        <taxon>Sordariomycetes</taxon>
        <taxon>Sordariomycetidae</taxon>
        <taxon>Cephalothecales</taxon>
        <taxon>Cephalothecaceae</taxon>
        <taxon>Phialemonium</taxon>
    </lineage>
</organism>
<proteinExistence type="predicted"/>
<evidence type="ECO:0000313" key="2">
    <source>
        <dbReference type="EMBL" id="KAK1772379.1"/>
    </source>
</evidence>
<gene>
    <name evidence="2" type="ORF">QBC33DRAFT_553831</name>
</gene>
<accession>A0AAJ0FRF9</accession>
<name>A0AAJ0FRF9_9PEZI</name>
<dbReference type="Proteomes" id="UP001244011">
    <property type="component" value="Unassembled WGS sequence"/>
</dbReference>
<reference evidence="2" key="1">
    <citation type="submission" date="2023-06" db="EMBL/GenBank/DDBJ databases">
        <title>Genome-scale phylogeny and comparative genomics of the fungal order Sordariales.</title>
        <authorList>
            <consortium name="Lawrence Berkeley National Laboratory"/>
            <person name="Hensen N."/>
            <person name="Bonometti L."/>
            <person name="Westerberg I."/>
            <person name="Brannstrom I.O."/>
            <person name="Guillou S."/>
            <person name="Cros-Aarteil S."/>
            <person name="Calhoun S."/>
            <person name="Haridas S."/>
            <person name="Kuo A."/>
            <person name="Mondo S."/>
            <person name="Pangilinan J."/>
            <person name="Riley R."/>
            <person name="Labutti K."/>
            <person name="Andreopoulos B."/>
            <person name="Lipzen A."/>
            <person name="Chen C."/>
            <person name="Yanf M."/>
            <person name="Daum C."/>
            <person name="Ng V."/>
            <person name="Clum A."/>
            <person name="Steindorff A."/>
            <person name="Ohm R."/>
            <person name="Martin F."/>
            <person name="Silar P."/>
            <person name="Natvig D."/>
            <person name="Lalanne C."/>
            <person name="Gautier V."/>
            <person name="Ament-Velasquez S.L."/>
            <person name="Kruys A."/>
            <person name="Hutchinson M.I."/>
            <person name="Powell A.J."/>
            <person name="Barry K."/>
            <person name="Miller A.N."/>
            <person name="Grigoriev I.V."/>
            <person name="Debuchy R."/>
            <person name="Gladieux P."/>
            <person name="Thoren M.H."/>
            <person name="Johannesson H."/>
        </authorList>
    </citation>
    <scope>NUCLEOTIDE SEQUENCE</scope>
    <source>
        <strain evidence="2">8032-3</strain>
    </source>
</reference>
<comment type="caution">
    <text evidence="2">The sequence shown here is derived from an EMBL/GenBank/DDBJ whole genome shotgun (WGS) entry which is preliminary data.</text>
</comment>
<evidence type="ECO:0000313" key="3">
    <source>
        <dbReference type="Proteomes" id="UP001244011"/>
    </source>
</evidence>
<feature type="region of interest" description="Disordered" evidence="1">
    <location>
        <begin position="92"/>
        <end position="111"/>
    </location>
</feature>
<sequence length="111" mass="11358">MKTEPASQHGPGQGQLISPSISSPTTTTHHALPTHQAAATTPRSCPCSCSSSSSPQPLPPPHLGTTAEVPQTVYSSLDAATDAARGASLLAWPGDEPYRSPVLNHGGQAPR</sequence>
<dbReference type="AlphaFoldDB" id="A0AAJ0FRF9"/>
<protein>
    <submittedName>
        <fullName evidence="2">Uncharacterized protein</fullName>
    </submittedName>
</protein>
<dbReference type="EMBL" id="MU838997">
    <property type="protein sequence ID" value="KAK1772379.1"/>
    <property type="molecule type" value="Genomic_DNA"/>
</dbReference>
<feature type="compositionally biased region" description="Low complexity" evidence="1">
    <location>
        <begin position="17"/>
        <end position="55"/>
    </location>
</feature>
<keyword evidence="3" id="KW-1185">Reference proteome</keyword>
<feature type="region of interest" description="Disordered" evidence="1">
    <location>
        <begin position="1"/>
        <end position="68"/>
    </location>
</feature>